<evidence type="ECO:0000313" key="1">
    <source>
        <dbReference type="EMBL" id="TQD68550.1"/>
    </source>
</evidence>
<comment type="caution">
    <text evidence="1">The sequence shown here is derived from an EMBL/GenBank/DDBJ whole genome shotgun (WGS) entry which is preliminary data.</text>
</comment>
<gene>
    <name evidence="1" type="ORF">C1H46_045917</name>
</gene>
<sequence>MEIPDVPFPPSFRLILHDAKLPSLHCEDFICLEQRSMKQGFNIPTKTNGCIPTLLTADFYYFSVCKLRQASYYHDGLPIKPFK</sequence>
<protein>
    <submittedName>
        <fullName evidence="1">Uncharacterized protein</fullName>
    </submittedName>
</protein>
<name>A0A540K2N8_MALBA</name>
<dbReference type="Proteomes" id="UP000315295">
    <property type="component" value="Unassembled WGS sequence"/>
</dbReference>
<reference evidence="1 2" key="1">
    <citation type="journal article" date="2019" name="G3 (Bethesda)">
        <title>Sequencing of a Wild Apple (Malus baccata) Genome Unravels the Differences Between Cultivated and Wild Apple Species Regarding Disease Resistance and Cold Tolerance.</title>
        <authorList>
            <person name="Chen X."/>
        </authorList>
    </citation>
    <scope>NUCLEOTIDE SEQUENCE [LARGE SCALE GENOMIC DNA]</scope>
    <source>
        <strain evidence="2">cv. Shandingzi</strain>
        <tissue evidence="1">Leaves</tissue>
    </source>
</reference>
<proteinExistence type="predicted"/>
<dbReference type="AlphaFoldDB" id="A0A540K2N8"/>
<organism evidence="1 2">
    <name type="scientific">Malus baccata</name>
    <name type="common">Siberian crab apple</name>
    <name type="synonym">Pyrus baccata</name>
    <dbReference type="NCBI Taxonomy" id="106549"/>
    <lineage>
        <taxon>Eukaryota</taxon>
        <taxon>Viridiplantae</taxon>
        <taxon>Streptophyta</taxon>
        <taxon>Embryophyta</taxon>
        <taxon>Tracheophyta</taxon>
        <taxon>Spermatophyta</taxon>
        <taxon>Magnoliopsida</taxon>
        <taxon>eudicotyledons</taxon>
        <taxon>Gunneridae</taxon>
        <taxon>Pentapetalae</taxon>
        <taxon>rosids</taxon>
        <taxon>fabids</taxon>
        <taxon>Rosales</taxon>
        <taxon>Rosaceae</taxon>
        <taxon>Amygdaloideae</taxon>
        <taxon>Maleae</taxon>
        <taxon>Malus</taxon>
    </lineage>
</organism>
<keyword evidence="2" id="KW-1185">Reference proteome</keyword>
<evidence type="ECO:0000313" key="2">
    <source>
        <dbReference type="Proteomes" id="UP000315295"/>
    </source>
</evidence>
<accession>A0A540K2N8</accession>
<dbReference type="EMBL" id="VIEB01022264">
    <property type="protein sequence ID" value="TQD68550.1"/>
    <property type="molecule type" value="Genomic_DNA"/>
</dbReference>